<evidence type="ECO:0000313" key="1">
    <source>
        <dbReference type="EMBL" id="MBW87779.1"/>
    </source>
</evidence>
<accession>A0A2P2J2S7</accession>
<protein>
    <submittedName>
        <fullName evidence="1">Uncharacterized protein</fullName>
    </submittedName>
</protein>
<name>A0A2P2J2S7_RHIMU</name>
<proteinExistence type="predicted"/>
<dbReference type="EMBL" id="GGEC01007296">
    <property type="protein sequence ID" value="MBW87779.1"/>
    <property type="molecule type" value="Transcribed_RNA"/>
</dbReference>
<sequence length="53" mass="6279">MSSFLLWIIFFLDFLQRFCFTIITVLKISPHLVQRCPDKTSLKNNCFLALLLE</sequence>
<dbReference type="AlphaFoldDB" id="A0A2P2J2S7"/>
<reference evidence="1" key="1">
    <citation type="submission" date="2018-02" db="EMBL/GenBank/DDBJ databases">
        <title>Rhizophora mucronata_Transcriptome.</title>
        <authorList>
            <person name="Meera S.P."/>
            <person name="Sreeshan A."/>
            <person name="Augustine A."/>
        </authorList>
    </citation>
    <scope>NUCLEOTIDE SEQUENCE</scope>
    <source>
        <tissue evidence="1">Leaf</tissue>
    </source>
</reference>
<organism evidence="1">
    <name type="scientific">Rhizophora mucronata</name>
    <name type="common">Asiatic mangrove</name>
    <dbReference type="NCBI Taxonomy" id="61149"/>
    <lineage>
        <taxon>Eukaryota</taxon>
        <taxon>Viridiplantae</taxon>
        <taxon>Streptophyta</taxon>
        <taxon>Embryophyta</taxon>
        <taxon>Tracheophyta</taxon>
        <taxon>Spermatophyta</taxon>
        <taxon>Magnoliopsida</taxon>
        <taxon>eudicotyledons</taxon>
        <taxon>Gunneridae</taxon>
        <taxon>Pentapetalae</taxon>
        <taxon>rosids</taxon>
        <taxon>fabids</taxon>
        <taxon>Malpighiales</taxon>
        <taxon>Rhizophoraceae</taxon>
        <taxon>Rhizophora</taxon>
    </lineage>
</organism>